<feature type="binding site" evidence="7">
    <location>
        <begin position="32"/>
        <end position="39"/>
    </location>
    <ligand>
        <name>ATP</name>
        <dbReference type="ChEBI" id="CHEBI:30616"/>
    </ligand>
</feature>
<dbReference type="SMART" id="SM00968">
    <property type="entry name" value="SMC_hinge"/>
    <property type="match status" value="1"/>
</dbReference>
<dbReference type="InterPro" id="IPR027417">
    <property type="entry name" value="P-loop_NTPase"/>
</dbReference>
<evidence type="ECO:0000313" key="10">
    <source>
        <dbReference type="Proteomes" id="UP000190140"/>
    </source>
</evidence>
<comment type="function">
    <text evidence="7">Required for chromosome condensation and partitioning.</text>
</comment>
<dbReference type="Gene3D" id="3.40.50.300">
    <property type="entry name" value="P-loop containing nucleotide triphosphate hydrolases"/>
    <property type="match status" value="2"/>
</dbReference>
<keyword evidence="5 7" id="KW-0175">Coiled coil</keyword>
<dbReference type="Pfam" id="PF02463">
    <property type="entry name" value="SMC_N"/>
    <property type="match status" value="1"/>
</dbReference>
<dbReference type="Pfam" id="PF06470">
    <property type="entry name" value="SMC_hinge"/>
    <property type="match status" value="1"/>
</dbReference>
<dbReference type="CDD" id="cd03278">
    <property type="entry name" value="ABC_SMC_barmotin"/>
    <property type="match status" value="1"/>
</dbReference>
<protein>
    <recommendedName>
        <fullName evidence="7">Chromosome partition protein Smc</fullName>
    </recommendedName>
</protein>
<accession>A0A1V4I6L4</accession>
<dbReference type="OrthoDB" id="9808768at2"/>
<dbReference type="NCBIfam" id="TIGR02168">
    <property type="entry name" value="SMC_prok_B"/>
    <property type="match status" value="1"/>
</dbReference>
<evidence type="ECO:0000313" key="9">
    <source>
        <dbReference type="EMBL" id="OPJ55628.1"/>
    </source>
</evidence>
<dbReference type="GO" id="GO:0007059">
    <property type="term" value="P:chromosome segregation"/>
    <property type="evidence" value="ECO:0007669"/>
    <property type="project" value="UniProtKB-UniRule"/>
</dbReference>
<evidence type="ECO:0000256" key="1">
    <source>
        <dbReference type="ARBA" id="ARBA00004496"/>
    </source>
</evidence>
<dbReference type="Gene3D" id="1.10.287.1490">
    <property type="match status" value="1"/>
</dbReference>
<dbReference type="GO" id="GO:0007062">
    <property type="term" value="P:sister chromatid cohesion"/>
    <property type="evidence" value="ECO:0007669"/>
    <property type="project" value="InterPro"/>
</dbReference>
<dbReference type="STRING" id="29349.CLOTH_13870"/>
<dbReference type="GO" id="GO:0005737">
    <property type="term" value="C:cytoplasm"/>
    <property type="evidence" value="ECO:0007669"/>
    <property type="project" value="UniProtKB-SubCell"/>
</dbReference>
<dbReference type="EMBL" id="MZGW01000004">
    <property type="protein sequence ID" value="OPJ55628.1"/>
    <property type="molecule type" value="Genomic_DNA"/>
</dbReference>
<evidence type="ECO:0000256" key="7">
    <source>
        <dbReference type="HAMAP-Rule" id="MF_01894"/>
    </source>
</evidence>
<keyword evidence="4 7" id="KW-0067">ATP-binding</keyword>
<comment type="caution">
    <text evidence="9">The sequence shown here is derived from an EMBL/GenBank/DDBJ whole genome shotgun (WGS) entry which is preliminary data.</text>
</comment>
<dbReference type="GO" id="GO:0030261">
    <property type="term" value="P:chromosome condensation"/>
    <property type="evidence" value="ECO:0007669"/>
    <property type="project" value="InterPro"/>
</dbReference>
<feature type="domain" description="SMC hinge" evidence="8">
    <location>
        <begin position="520"/>
        <end position="636"/>
    </location>
</feature>
<dbReference type="GO" id="GO:0016887">
    <property type="term" value="F:ATP hydrolysis activity"/>
    <property type="evidence" value="ECO:0007669"/>
    <property type="project" value="InterPro"/>
</dbReference>
<evidence type="ECO:0000259" key="8">
    <source>
        <dbReference type="SMART" id="SM00968"/>
    </source>
</evidence>
<keyword evidence="10" id="KW-1185">Reference proteome</keyword>
<dbReference type="PIRSF" id="PIRSF005719">
    <property type="entry name" value="SMC"/>
    <property type="match status" value="1"/>
</dbReference>
<evidence type="ECO:0000256" key="3">
    <source>
        <dbReference type="ARBA" id="ARBA00022741"/>
    </source>
</evidence>
<dbReference type="GO" id="GO:0003677">
    <property type="term" value="F:DNA binding"/>
    <property type="evidence" value="ECO:0007669"/>
    <property type="project" value="UniProtKB-UniRule"/>
</dbReference>
<dbReference type="RefSeq" id="WP_079412423.1">
    <property type="nucleotide sequence ID" value="NZ_MZGW01000004.1"/>
</dbReference>
<proteinExistence type="inferred from homology"/>
<evidence type="ECO:0000256" key="6">
    <source>
        <dbReference type="ARBA" id="ARBA00023125"/>
    </source>
</evidence>
<keyword evidence="2 7" id="KW-0963">Cytoplasm</keyword>
<comment type="domain">
    <text evidence="7">Contains large globular domains required for ATP hydrolysis at each terminus and a third globular domain forming a flexible hinge near the middle of the molecule. These domains are separated by coiled-coil structures.</text>
</comment>
<dbReference type="Gene3D" id="1.20.1060.20">
    <property type="match status" value="1"/>
</dbReference>
<comment type="similarity">
    <text evidence="7">Belongs to the SMC family.</text>
</comment>
<dbReference type="GO" id="GO:0005694">
    <property type="term" value="C:chromosome"/>
    <property type="evidence" value="ECO:0007669"/>
    <property type="project" value="InterPro"/>
</dbReference>
<comment type="subunit">
    <text evidence="7">Homodimer.</text>
</comment>
<dbReference type="SUPFAM" id="SSF52540">
    <property type="entry name" value="P-loop containing nucleoside triphosphate hydrolases"/>
    <property type="match status" value="1"/>
</dbReference>
<dbReference type="GO" id="GO:0006260">
    <property type="term" value="P:DNA replication"/>
    <property type="evidence" value="ECO:0007669"/>
    <property type="project" value="UniProtKB-UniRule"/>
</dbReference>
<feature type="coiled-coil region" evidence="7">
    <location>
        <begin position="733"/>
        <end position="760"/>
    </location>
</feature>
<comment type="subcellular location">
    <subcellularLocation>
        <location evidence="1 7">Cytoplasm</location>
    </subcellularLocation>
</comment>
<dbReference type="Proteomes" id="UP000190140">
    <property type="component" value="Unassembled WGS sequence"/>
</dbReference>
<dbReference type="FunFam" id="3.40.50.300:FF:000901">
    <property type="entry name" value="Chromosome partition protein Smc"/>
    <property type="match status" value="1"/>
</dbReference>
<dbReference type="InterPro" id="IPR003395">
    <property type="entry name" value="RecF/RecN/SMC_N"/>
</dbReference>
<dbReference type="AlphaFoldDB" id="A0A1V4I6L4"/>
<dbReference type="GO" id="GO:0005524">
    <property type="term" value="F:ATP binding"/>
    <property type="evidence" value="ECO:0007669"/>
    <property type="project" value="UniProtKB-UniRule"/>
</dbReference>
<evidence type="ECO:0000256" key="2">
    <source>
        <dbReference type="ARBA" id="ARBA00022490"/>
    </source>
</evidence>
<dbReference type="InterPro" id="IPR024704">
    <property type="entry name" value="SMC"/>
</dbReference>
<reference evidence="9 10" key="1">
    <citation type="submission" date="2017-03" db="EMBL/GenBank/DDBJ databases">
        <title>Genome sequence of Clostridium thermoalcaliphilum DSM 7309.</title>
        <authorList>
            <person name="Poehlein A."/>
            <person name="Daniel R."/>
        </authorList>
    </citation>
    <scope>NUCLEOTIDE SEQUENCE [LARGE SCALE GENOMIC DNA]</scope>
    <source>
        <strain evidence="9 10">DSM 7309</strain>
    </source>
</reference>
<name>A0A1V4I6L4_9FIRM</name>
<sequence length="1186" mass="137810">MHLKKIEIRGFKSFPSKTEIIFEQGITSIVGPNGSGKSNVSDAIRWVLGEQSIKSLRGDKLEDVIFAGSENKKPMSFCEVALTIDNKDGILDIDYSEVTIKRVAYKSGESQFYINNKSCRLKDIKELLLDTGIGKEGYSIIEQGKIDEILSGNVSSRRKVFEEAAGISKYRYKKEEGEKNLKITKENLSRICDIYDEIEKQLRPLEIQREKAIKYVDLKKELKSLEVNSYLKEIEAIDTQLKELCSHKEILQNQLMNLENKKDKEEKKVYTLEENLNKLDLKINEQNEQLYSLKIEIDHKKSDLELLNEKIKNIEFNQSKNEKEIVTLKETMLKNDEYITNLNKSKQEISERLGNLKKEKNDIDSTIQSYNEDLKNKQKEIERLKDEIITILDEKNKKNAKLSSLRTTLDNINEREKTIKREIEDINQNIKQKHFQLEQYLIKKNEYEERFKNLNKDRNEKHNKSITIKNNLDNIKESINTANLKINEYSSKLNIFYEMEKQYEGFNKGVKEVLKNKNLKNILGAVAEIINVPKEYETAIEVALGASLQNIITENEESAKHAIDYLKKNNLGRVTFLPLNIIKGRKINNNEISNVNGVLGVASDIIKCDNKFKNVVEHLLGRIILTKDIDTAISIAKCTNYKYKIVTLDGEVFNAGGSLTGGSIKSVNNLLSRKRMIEEFEKNIKIENENLNKFKNYKIQTELELERIYSDLNDLDIRIKEEDKLILTNQSSIYKVNEEIESLNSLKSKLEREEKGLIQNINYTNELINATLSEIEDTNKKSIAIEERVSFINDEKLQKEKLYEKDVAIYNEVNLDIAKLSENLKNIQKDIERMCEEKQSLENIIKSKEEEIANNKSFKQDLSEKLILVRVEKEELKEKLNDIELSLKECKLQRENILSQLKDNKENLKHTDEQFIDLKESIYKLESKLDKLELSQESYFTKLWNDYEITFYEALKIKDEFIVIDKKRIDNIKREIKNLGNVNVDSIKEYEDIKERYDLYKEQKEDLESSIESIEELIKDMEQNMKFEFSKNFEKINENFKVVFQKLFGGGHGELRLTDLSNILECDIEITAQPPGKKLKNINLLSGGEKALTAICILFSIILAKPTPFCILDEIEAPLDDANIYRYGEFLKELSSKTQFITITHRRGTMEASNYIYGVSMQEKGISKIISLKIQDAQKFIDEEVI</sequence>
<gene>
    <name evidence="7 9" type="primary">smc</name>
    <name evidence="9" type="ORF">CLOTH_13870</name>
</gene>
<feature type="coiled-coil region" evidence="7">
    <location>
        <begin position="241"/>
        <end position="492"/>
    </location>
</feature>
<dbReference type="Gene3D" id="3.30.70.1620">
    <property type="match status" value="1"/>
</dbReference>
<dbReference type="SUPFAM" id="SSF75553">
    <property type="entry name" value="Smc hinge domain"/>
    <property type="match status" value="1"/>
</dbReference>
<dbReference type="InterPro" id="IPR036277">
    <property type="entry name" value="SMC_hinge_sf"/>
</dbReference>
<keyword evidence="6 7" id="KW-0238">DNA-binding</keyword>
<dbReference type="InterPro" id="IPR010935">
    <property type="entry name" value="SMC_hinge"/>
</dbReference>
<dbReference type="HAMAP" id="MF_01894">
    <property type="entry name" value="Smc_prok"/>
    <property type="match status" value="1"/>
</dbReference>
<evidence type="ECO:0000256" key="5">
    <source>
        <dbReference type="ARBA" id="ARBA00023054"/>
    </source>
</evidence>
<feature type="coiled-coil region" evidence="7">
    <location>
        <begin position="990"/>
        <end position="1031"/>
    </location>
</feature>
<dbReference type="InterPro" id="IPR011890">
    <property type="entry name" value="SMC_prok"/>
</dbReference>
<feature type="coiled-coil region" evidence="7">
    <location>
        <begin position="810"/>
        <end position="907"/>
    </location>
</feature>
<dbReference type="PANTHER" id="PTHR43977">
    <property type="entry name" value="STRUCTURAL MAINTENANCE OF CHROMOSOMES PROTEIN 3"/>
    <property type="match status" value="1"/>
</dbReference>
<keyword evidence="3 7" id="KW-0547">Nucleotide-binding</keyword>
<organism evidence="9 10">
    <name type="scientific">Alkalithermobacter paradoxus</name>
    <dbReference type="NCBI Taxonomy" id="29349"/>
    <lineage>
        <taxon>Bacteria</taxon>
        <taxon>Bacillati</taxon>
        <taxon>Bacillota</taxon>
        <taxon>Clostridia</taxon>
        <taxon>Peptostreptococcales</taxon>
        <taxon>Tepidibacteraceae</taxon>
        <taxon>Alkalithermobacter</taxon>
    </lineage>
</organism>
<evidence type="ECO:0000256" key="4">
    <source>
        <dbReference type="ARBA" id="ARBA00022840"/>
    </source>
</evidence>